<organism evidence="2 3">
    <name type="scientific">Candidatus Thiomargarita nelsonii</name>
    <dbReference type="NCBI Taxonomy" id="1003181"/>
    <lineage>
        <taxon>Bacteria</taxon>
        <taxon>Pseudomonadati</taxon>
        <taxon>Pseudomonadota</taxon>
        <taxon>Gammaproteobacteria</taxon>
        <taxon>Thiotrichales</taxon>
        <taxon>Thiotrichaceae</taxon>
        <taxon>Thiomargarita</taxon>
    </lineage>
</organism>
<reference evidence="2 3" key="1">
    <citation type="submission" date="2016-05" db="EMBL/GenBank/DDBJ databases">
        <title>Single-cell genome of chain-forming Candidatus Thiomargarita nelsonii and comparison to other large sulfur-oxidizing bacteria.</title>
        <authorList>
            <person name="Winkel M."/>
            <person name="Salman V."/>
            <person name="Woyke T."/>
            <person name="Schulz-Vogt H."/>
            <person name="Richter M."/>
            <person name="Flood B."/>
            <person name="Bailey J."/>
            <person name="Amann R."/>
            <person name="Mussmann M."/>
        </authorList>
    </citation>
    <scope>NUCLEOTIDE SEQUENCE [LARGE SCALE GENOMIC DNA]</scope>
    <source>
        <strain evidence="2 3">THI036</strain>
    </source>
</reference>
<feature type="region of interest" description="Disordered" evidence="1">
    <location>
        <begin position="25"/>
        <end position="50"/>
    </location>
</feature>
<accession>A0A176RZM2</accession>
<protein>
    <submittedName>
        <fullName evidence="2">Uncharacterized protein</fullName>
    </submittedName>
</protein>
<comment type="caution">
    <text evidence="2">The sequence shown here is derived from an EMBL/GenBank/DDBJ whole genome shotgun (WGS) entry which is preliminary data.</text>
</comment>
<name>A0A176RZM2_9GAMM</name>
<dbReference type="Proteomes" id="UP000076962">
    <property type="component" value="Unassembled WGS sequence"/>
</dbReference>
<dbReference type="EMBL" id="LUTY01001767">
    <property type="protein sequence ID" value="OAD21252.1"/>
    <property type="molecule type" value="Genomic_DNA"/>
</dbReference>
<dbReference type="AlphaFoldDB" id="A0A176RZM2"/>
<keyword evidence="3" id="KW-1185">Reference proteome</keyword>
<evidence type="ECO:0000313" key="2">
    <source>
        <dbReference type="EMBL" id="OAD21252.1"/>
    </source>
</evidence>
<evidence type="ECO:0000313" key="3">
    <source>
        <dbReference type="Proteomes" id="UP000076962"/>
    </source>
</evidence>
<feature type="compositionally biased region" description="Basic residues" evidence="1">
    <location>
        <begin position="78"/>
        <end position="93"/>
    </location>
</feature>
<evidence type="ECO:0000256" key="1">
    <source>
        <dbReference type="SAM" id="MobiDB-lite"/>
    </source>
</evidence>
<proteinExistence type="predicted"/>
<feature type="region of interest" description="Disordered" evidence="1">
    <location>
        <begin position="72"/>
        <end position="106"/>
    </location>
</feature>
<gene>
    <name evidence="2" type="ORF">THIOM_002986</name>
</gene>
<sequence>MSSEANEGITNPTCMCEVPIDTRKNNTSRKIIPPNSSHQERCSEPPGTASITVVPARMSCKLRRSFLKMNKRTSMGNRKNKRTCPTIKRKKKMVPSPAVLPSIKIG</sequence>